<dbReference type="Proteomes" id="UP000198374">
    <property type="component" value="Unassembled WGS sequence"/>
</dbReference>
<evidence type="ECO:0000313" key="2">
    <source>
        <dbReference type="EMBL" id="GAW99608.1"/>
    </source>
</evidence>
<evidence type="ECO:0000313" key="3">
    <source>
        <dbReference type="Proteomes" id="UP000198374"/>
    </source>
</evidence>
<comment type="caution">
    <text evidence="2">The sequence shown here is derived from an EMBL/GenBank/DDBJ whole genome shotgun (WGS) entry which is preliminary data.</text>
</comment>
<sequence length="101" mass="11405">MINMKSVKETFATQFTHKSYRIMQIIVGTALVLAIVLNFFRATQNFAMGLISFSYFMCGDLLIFRLCKTNLNLILCLILGMLLPILLFFPIFIVLGFAAGN</sequence>
<accession>A0A1Z5ID84</accession>
<protein>
    <submittedName>
        <fullName evidence="2">Uncharacterized protein</fullName>
    </submittedName>
</protein>
<keyword evidence="3" id="KW-1185">Reference proteome</keyword>
<gene>
    <name evidence="2" type="ORF">IWT30_01578</name>
</gene>
<keyword evidence="1" id="KW-0812">Transmembrane</keyword>
<reference evidence="2 3" key="1">
    <citation type="submission" date="2015-11" db="EMBL/GenBank/DDBJ databases">
        <title>Draft genome sequences of new species of the genus Lactobacillus isolated from orchardgrass silage.</title>
        <authorList>
            <person name="Tohno M."/>
            <person name="Tanizawa Y."/>
            <person name="Arita M."/>
        </authorList>
    </citation>
    <scope>NUCLEOTIDE SEQUENCE [LARGE SCALE GENOMIC DNA]</scope>
    <source>
        <strain evidence="2 3">IWT30</strain>
    </source>
</reference>
<dbReference type="EMBL" id="BCMF01000007">
    <property type="protein sequence ID" value="GAW99608.1"/>
    <property type="molecule type" value="Genomic_DNA"/>
</dbReference>
<feature type="transmembrane region" description="Helical" evidence="1">
    <location>
        <begin position="71"/>
        <end position="99"/>
    </location>
</feature>
<name>A0A1Z5ID84_9LACO</name>
<keyword evidence="1" id="KW-0472">Membrane</keyword>
<dbReference type="AlphaFoldDB" id="A0A1Z5ID84"/>
<keyword evidence="1" id="KW-1133">Transmembrane helix</keyword>
<proteinExistence type="predicted"/>
<feature type="transmembrane region" description="Helical" evidence="1">
    <location>
        <begin position="20"/>
        <end position="40"/>
    </location>
</feature>
<evidence type="ECO:0000256" key="1">
    <source>
        <dbReference type="SAM" id="Phobius"/>
    </source>
</evidence>
<organism evidence="2 3">
    <name type="scientific">Secundilactobacillus mixtipabuli</name>
    <dbReference type="NCBI Taxonomy" id="1435342"/>
    <lineage>
        <taxon>Bacteria</taxon>
        <taxon>Bacillati</taxon>
        <taxon>Bacillota</taxon>
        <taxon>Bacilli</taxon>
        <taxon>Lactobacillales</taxon>
        <taxon>Lactobacillaceae</taxon>
        <taxon>Secundilactobacillus</taxon>
    </lineage>
</organism>
<feature type="transmembrane region" description="Helical" evidence="1">
    <location>
        <begin position="46"/>
        <end position="64"/>
    </location>
</feature>